<keyword evidence="2" id="KW-1185">Reference proteome</keyword>
<name>A0A1I6V135_9GAMM</name>
<sequence length="48" mass="5267">MGNLNLTAITDQTQYVQKIKGALERVSGQSIPLTEGKKVQRYIAGFIS</sequence>
<protein>
    <submittedName>
        <fullName evidence="1">Uncharacterized protein</fullName>
    </submittedName>
</protein>
<proteinExistence type="predicted"/>
<dbReference type="AlphaFoldDB" id="A0A1I6V135"/>
<dbReference type="Proteomes" id="UP000182827">
    <property type="component" value="Unassembled WGS sequence"/>
</dbReference>
<accession>A0A1I6V135</accession>
<dbReference type="RefSeq" id="WP_170261091.1">
    <property type="nucleotide sequence ID" value="NZ_FOZU01000020.1"/>
</dbReference>
<gene>
    <name evidence="1" type="ORF">SAMN05444586_10206</name>
</gene>
<evidence type="ECO:0000313" key="2">
    <source>
        <dbReference type="Proteomes" id="UP000182827"/>
    </source>
</evidence>
<evidence type="ECO:0000313" key="1">
    <source>
        <dbReference type="EMBL" id="SFT07388.1"/>
    </source>
</evidence>
<reference evidence="2" key="1">
    <citation type="submission" date="2016-10" db="EMBL/GenBank/DDBJ databases">
        <authorList>
            <person name="Varghese N."/>
            <person name="Submissions S."/>
        </authorList>
    </citation>
    <scope>NUCLEOTIDE SEQUENCE [LARGE SCALE GENOMIC DNA]</scope>
    <source>
        <strain evidence="2">ANC 5076</strain>
    </source>
</reference>
<dbReference type="EMBL" id="FOZU01000020">
    <property type="protein sequence ID" value="SFT07388.1"/>
    <property type="molecule type" value="Genomic_DNA"/>
</dbReference>
<organism evidence="1 2">
    <name type="scientific">Acinetobacter bohemicus</name>
    <dbReference type="NCBI Taxonomy" id="1435036"/>
    <lineage>
        <taxon>Bacteria</taxon>
        <taxon>Pseudomonadati</taxon>
        <taxon>Pseudomonadota</taxon>
        <taxon>Gammaproteobacteria</taxon>
        <taxon>Moraxellales</taxon>
        <taxon>Moraxellaceae</taxon>
        <taxon>Acinetobacter</taxon>
    </lineage>
</organism>